<evidence type="ECO:0000313" key="2">
    <source>
        <dbReference type="EMBL" id="RTI06093.1"/>
    </source>
</evidence>
<protein>
    <submittedName>
        <fullName evidence="2">Transposase</fullName>
    </submittedName>
</protein>
<name>A0ABY0AGP8_THESC</name>
<reference evidence="2 3" key="1">
    <citation type="journal article" date="2019" name="Extremophiles">
        <title>Biogeography of thermophiles and predominance of Thermus scotoductus in domestic water heaters.</title>
        <authorList>
            <person name="Wilpiszeski R.L."/>
            <person name="Zhang Z."/>
            <person name="House C.H."/>
        </authorList>
    </citation>
    <scope>NUCLEOTIDE SEQUENCE [LARGE SCALE GENOMIC DNA]</scope>
    <source>
        <strain evidence="2 3">12_S12</strain>
    </source>
</reference>
<dbReference type="Proteomes" id="UP000287962">
    <property type="component" value="Unassembled WGS sequence"/>
</dbReference>
<dbReference type="InterPro" id="IPR036515">
    <property type="entry name" value="Transposase_17_sf"/>
</dbReference>
<proteinExistence type="predicted"/>
<dbReference type="RefSeq" id="WP_126205474.1">
    <property type="nucleotide sequence ID" value="NZ_PELX01000302.1"/>
</dbReference>
<dbReference type="SUPFAM" id="SSF143422">
    <property type="entry name" value="Transposase IS200-like"/>
    <property type="match status" value="1"/>
</dbReference>
<dbReference type="PANTHER" id="PTHR36966">
    <property type="entry name" value="REP-ASSOCIATED TYROSINE TRANSPOSASE"/>
    <property type="match status" value="1"/>
</dbReference>
<sequence>MTRYDPQRHHRRSIRLKEYDYTQPAAYFITICTHGHVPLFRDVVDGEIRLNGYGKIVRACWHEIPDHSQHVELDAFVVMPNHVHGIIWIVDDVGATRRVAPTKTNPPAGPAPGSIGAIVGQFKSAVTRRINQRRGTPGVRVWQRNYYEHIIRHERALNAIRRYIAENPLRWHLDRYNPHATGTDPQAQEIWQMMKENARTVGRRAPTGGQP</sequence>
<dbReference type="InterPro" id="IPR052715">
    <property type="entry name" value="RAYT_transposase"/>
</dbReference>
<comment type="caution">
    <text evidence="2">The sequence shown here is derived from an EMBL/GenBank/DDBJ whole genome shotgun (WGS) entry which is preliminary data.</text>
</comment>
<accession>A0ABY0AGP8</accession>
<dbReference type="Gene3D" id="3.30.70.1290">
    <property type="entry name" value="Transposase IS200-like"/>
    <property type="match status" value="1"/>
</dbReference>
<dbReference type="InterPro" id="IPR002686">
    <property type="entry name" value="Transposase_17"/>
</dbReference>
<evidence type="ECO:0000259" key="1">
    <source>
        <dbReference type="SMART" id="SM01321"/>
    </source>
</evidence>
<dbReference type="SMART" id="SM01321">
    <property type="entry name" value="Y1_Tnp"/>
    <property type="match status" value="1"/>
</dbReference>
<keyword evidence="3" id="KW-1185">Reference proteome</keyword>
<dbReference type="PANTHER" id="PTHR36966:SF1">
    <property type="entry name" value="REP-ASSOCIATED TYROSINE TRANSPOSASE"/>
    <property type="match status" value="1"/>
</dbReference>
<organism evidence="2 3">
    <name type="scientific">Thermus scotoductus</name>
    <dbReference type="NCBI Taxonomy" id="37636"/>
    <lineage>
        <taxon>Bacteria</taxon>
        <taxon>Thermotogati</taxon>
        <taxon>Deinococcota</taxon>
        <taxon>Deinococci</taxon>
        <taxon>Thermales</taxon>
        <taxon>Thermaceae</taxon>
        <taxon>Thermus</taxon>
    </lineage>
</organism>
<dbReference type="EMBL" id="PEML01000283">
    <property type="protein sequence ID" value="RTI06093.1"/>
    <property type="molecule type" value="Genomic_DNA"/>
</dbReference>
<evidence type="ECO:0000313" key="3">
    <source>
        <dbReference type="Proteomes" id="UP000287962"/>
    </source>
</evidence>
<feature type="domain" description="Transposase IS200-like" evidence="1">
    <location>
        <begin position="22"/>
        <end position="167"/>
    </location>
</feature>
<gene>
    <name evidence="2" type="ORF">CSW25_09655</name>
</gene>